<evidence type="ECO:0000313" key="4">
    <source>
        <dbReference type="Proteomes" id="UP000199501"/>
    </source>
</evidence>
<comment type="similarity">
    <text evidence="1">Belongs to the short-chain dehydrogenases/reductases (SDR) family.</text>
</comment>
<keyword evidence="2" id="KW-0560">Oxidoreductase</keyword>
<dbReference type="Gene3D" id="3.40.50.720">
    <property type="entry name" value="NAD(P)-binding Rossmann-like Domain"/>
    <property type="match status" value="1"/>
</dbReference>
<evidence type="ECO:0000313" key="3">
    <source>
        <dbReference type="EMBL" id="SDD70723.1"/>
    </source>
</evidence>
<dbReference type="RefSeq" id="WP_091455788.1">
    <property type="nucleotide sequence ID" value="NZ_FMZZ01000016.1"/>
</dbReference>
<dbReference type="STRING" id="1271860.SAMN05216174_1168"/>
<protein>
    <submittedName>
        <fullName evidence="3">NAD(P)-dependent dehydrogenase, short-chain alcohol dehydrogenase family</fullName>
    </submittedName>
</protein>
<dbReference type="InterPro" id="IPR002347">
    <property type="entry name" value="SDR_fam"/>
</dbReference>
<dbReference type="AlphaFoldDB" id="A0A1G6WYJ2"/>
<dbReference type="GO" id="GO:0016491">
    <property type="term" value="F:oxidoreductase activity"/>
    <property type="evidence" value="ECO:0007669"/>
    <property type="project" value="UniProtKB-KW"/>
</dbReference>
<organism evidence="3 4">
    <name type="scientific">Actinokineospora iranica</name>
    <dbReference type="NCBI Taxonomy" id="1271860"/>
    <lineage>
        <taxon>Bacteria</taxon>
        <taxon>Bacillati</taxon>
        <taxon>Actinomycetota</taxon>
        <taxon>Actinomycetes</taxon>
        <taxon>Pseudonocardiales</taxon>
        <taxon>Pseudonocardiaceae</taxon>
        <taxon>Actinokineospora</taxon>
    </lineage>
</organism>
<accession>A0A1G6WYJ2</accession>
<dbReference type="Pfam" id="PF00106">
    <property type="entry name" value="adh_short"/>
    <property type="match status" value="1"/>
</dbReference>
<dbReference type="SUPFAM" id="SSF51735">
    <property type="entry name" value="NAD(P)-binding Rossmann-fold domains"/>
    <property type="match status" value="1"/>
</dbReference>
<dbReference type="EMBL" id="FMZZ01000016">
    <property type="protein sequence ID" value="SDD70723.1"/>
    <property type="molecule type" value="Genomic_DNA"/>
</dbReference>
<gene>
    <name evidence="3" type="ORF">SAMN05216174_1168</name>
</gene>
<dbReference type="Proteomes" id="UP000199501">
    <property type="component" value="Unassembled WGS sequence"/>
</dbReference>
<sequence>MRTALITGGTGSLGRETAGAIAAAGGWRVVVTGRDQAAVAATADEIGAVGMPLDLGSLAGVRRFAAELAGAGLPPLHAVVCNAGVQVVSGTAVTADGIERTFGVNHLAHFALVRELMPRLAKPARVVFVASDTHDPARPTGMPAPVYTDARSLAYPRDTGESPSLVGRRRYTTSKLCNVLAAYEFARRAEPGIAVNAFDPGLMPGTGLARDYRGVAALAWRYLLPALTVVPGLNAHTPRRSAAALARLVLDQDLTATGRYFSGFREVRSSAESYDRAKAADLWETSVELTAALIA</sequence>
<evidence type="ECO:0000256" key="1">
    <source>
        <dbReference type="ARBA" id="ARBA00006484"/>
    </source>
</evidence>
<dbReference type="OrthoDB" id="3237043at2"/>
<proteinExistence type="inferred from homology"/>
<name>A0A1G6WYJ2_9PSEU</name>
<dbReference type="InterPro" id="IPR036291">
    <property type="entry name" value="NAD(P)-bd_dom_sf"/>
</dbReference>
<evidence type="ECO:0000256" key="2">
    <source>
        <dbReference type="ARBA" id="ARBA00023002"/>
    </source>
</evidence>
<reference evidence="4" key="1">
    <citation type="submission" date="2016-10" db="EMBL/GenBank/DDBJ databases">
        <authorList>
            <person name="Varghese N."/>
            <person name="Submissions S."/>
        </authorList>
    </citation>
    <scope>NUCLEOTIDE SEQUENCE [LARGE SCALE GENOMIC DNA]</scope>
    <source>
        <strain evidence="4">IBRC-M 10403</strain>
    </source>
</reference>
<dbReference type="PANTHER" id="PTHR24320">
    <property type="entry name" value="RETINOL DEHYDROGENASE"/>
    <property type="match status" value="1"/>
</dbReference>
<dbReference type="PRINTS" id="PR00081">
    <property type="entry name" value="GDHRDH"/>
</dbReference>
<dbReference type="PANTHER" id="PTHR24320:SF152">
    <property type="entry name" value="SHORT-CHAIN DEHYDROGENASE_REDUCTASE FAMILY PROTEIN"/>
    <property type="match status" value="1"/>
</dbReference>
<keyword evidence="4" id="KW-1185">Reference proteome</keyword>